<accession>A0A838AEX9</accession>
<dbReference type="Gene3D" id="2.60.120.10">
    <property type="entry name" value="Jelly Rolls"/>
    <property type="match status" value="1"/>
</dbReference>
<evidence type="ECO:0000256" key="3">
    <source>
        <dbReference type="ARBA" id="ARBA00013192"/>
    </source>
</evidence>
<gene>
    <name evidence="8" type="primary">ectC</name>
    <name evidence="9" type="ORF">H0B56_19570</name>
</gene>
<name>A0A838AEX9_9PSEU</name>
<dbReference type="EMBL" id="JACCKD010000008">
    <property type="protein sequence ID" value="MBA0127750.1"/>
    <property type="molecule type" value="Genomic_DNA"/>
</dbReference>
<comment type="catalytic activity">
    <reaction evidence="7 8">
        <text>(2S)-4-acetamido-2-aminobutanoate = L-ectoine + H2O</text>
        <dbReference type="Rhea" id="RHEA:17281"/>
        <dbReference type="ChEBI" id="CHEBI:15377"/>
        <dbReference type="ChEBI" id="CHEBI:58515"/>
        <dbReference type="ChEBI" id="CHEBI:58929"/>
        <dbReference type="EC" id="4.2.1.108"/>
    </reaction>
</comment>
<evidence type="ECO:0000256" key="8">
    <source>
        <dbReference type="HAMAP-Rule" id="MF_01255"/>
    </source>
</evidence>
<evidence type="ECO:0000256" key="4">
    <source>
        <dbReference type="ARBA" id="ARBA00019707"/>
    </source>
</evidence>
<comment type="caution">
    <text evidence="9">The sequence shown here is derived from an EMBL/GenBank/DDBJ whole genome shotgun (WGS) entry which is preliminary data.</text>
</comment>
<evidence type="ECO:0000256" key="2">
    <source>
        <dbReference type="ARBA" id="ARBA00009637"/>
    </source>
</evidence>
<keyword evidence="5 8" id="KW-0456">Lyase</keyword>
<proteinExistence type="inferred from homology"/>
<comment type="function">
    <text evidence="8">Catalyzes the circularization of gamma-N-acetyl-alpha,gamma-diaminobutyric acid (ADABA) to ectoine (1,4,5,6-tetrahydro-2-methyl-4-pyrimidine carboxylic acid), which is an excellent osmoprotectant.</text>
</comment>
<keyword evidence="10" id="KW-1185">Reference proteome</keyword>
<evidence type="ECO:0000256" key="5">
    <source>
        <dbReference type="ARBA" id="ARBA00023239"/>
    </source>
</evidence>
<dbReference type="CDD" id="cd06978">
    <property type="entry name" value="cupin_EctC"/>
    <property type="match status" value="1"/>
</dbReference>
<comment type="pathway">
    <text evidence="1 8">Amine and polyamine biosynthesis; ectoine biosynthesis; L-ectoine from L-aspartate 4-semialdehyde: step 3/3.</text>
</comment>
<dbReference type="AlphaFoldDB" id="A0A838AEX9"/>
<dbReference type="UniPathway" id="UPA00067">
    <property type="reaction ID" value="UER00123"/>
</dbReference>
<protein>
    <recommendedName>
        <fullName evidence="4 8">L-ectoine synthase</fullName>
        <ecNumber evidence="3 8">4.2.1.108</ecNumber>
    </recommendedName>
    <alternativeName>
        <fullName evidence="6 8">N-acetyldiaminobutyrate dehydratase</fullName>
    </alternativeName>
</protein>
<dbReference type="PANTHER" id="PTHR39289">
    <property type="match status" value="1"/>
</dbReference>
<dbReference type="EC" id="4.2.1.108" evidence="3 8"/>
<comment type="similarity">
    <text evidence="2 8">Belongs to the ectoine synthase family.</text>
</comment>
<dbReference type="PANTHER" id="PTHR39289:SF1">
    <property type="entry name" value="L-ECTOINE SYNTHASE"/>
    <property type="match status" value="1"/>
</dbReference>
<organism evidence="9 10">
    <name type="scientific">Haloechinothrix aidingensis</name>
    <dbReference type="NCBI Taxonomy" id="2752311"/>
    <lineage>
        <taxon>Bacteria</taxon>
        <taxon>Bacillati</taxon>
        <taxon>Actinomycetota</taxon>
        <taxon>Actinomycetes</taxon>
        <taxon>Pseudonocardiales</taxon>
        <taxon>Pseudonocardiaceae</taxon>
        <taxon>Haloechinothrix</taxon>
    </lineage>
</organism>
<dbReference type="GO" id="GO:0019491">
    <property type="term" value="P:ectoine biosynthetic process"/>
    <property type="evidence" value="ECO:0007669"/>
    <property type="project" value="UniProtKB-UniRule"/>
</dbReference>
<dbReference type="InterPro" id="IPR014710">
    <property type="entry name" value="RmlC-like_jellyroll"/>
</dbReference>
<dbReference type="RefSeq" id="WP_180894563.1">
    <property type="nucleotide sequence ID" value="NZ_JACCKD010000008.1"/>
</dbReference>
<dbReference type="InterPro" id="IPR011051">
    <property type="entry name" value="RmlC_Cupin_sf"/>
</dbReference>
<dbReference type="Proteomes" id="UP000582974">
    <property type="component" value="Unassembled WGS sequence"/>
</dbReference>
<dbReference type="InterPro" id="IPR010462">
    <property type="entry name" value="Ectoine_synth"/>
</dbReference>
<reference evidence="9 10" key="1">
    <citation type="submission" date="2020-07" db="EMBL/GenBank/DDBJ databases">
        <title>Genome of Haloechinothrix sp.</title>
        <authorList>
            <person name="Tang S.-K."/>
            <person name="Yang L."/>
            <person name="Zhu W.-Y."/>
        </authorList>
    </citation>
    <scope>NUCLEOTIDE SEQUENCE [LARGE SCALE GENOMIC DNA]</scope>
    <source>
        <strain evidence="9 10">YIM 98757</strain>
    </source>
</reference>
<dbReference type="NCBIfam" id="NF009806">
    <property type="entry name" value="PRK13290.1"/>
    <property type="match status" value="1"/>
</dbReference>
<dbReference type="SUPFAM" id="SSF51182">
    <property type="entry name" value="RmlC-like cupins"/>
    <property type="match status" value="1"/>
</dbReference>
<evidence type="ECO:0000256" key="7">
    <source>
        <dbReference type="ARBA" id="ARBA00048714"/>
    </source>
</evidence>
<dbReference type="HAMAP" id="MF_01255">
    <property type="entry name" value="Ectoine_synth"/>
    <property type="match status" value="1"/>
</dbReference>
<evidence type="ECO:0000313" key="9">
    <source>
        <dbReference type="EMBL" id="MBA0127750.1"/>
    </source>
</evidence>
<dbReference type="GO" id="GO:0033990">
    <property type="term" value="F:ectoine synthase activity"/>
    <property type="evidence" value="ECO:0007669"/>
    <property type="project" value="UniProtKB-EC"/>
</dbReference>
<sequence>MIVRTLDEITDTEADIKTPNWRSKRIVLAKEKVGFSLHETTLYPGTVNDFWYANHIEAVLIVEGEGELTDKETGETYPLRPGSMYLLNEHEKHQVRPTTQMRAVCVFNPPVTGKEVHDENGVYPLVVEDGEDEVSA</sequence>
<evidence type="ECO:0000313" key="10">
    <source>
        <dbReference type="Proteomes" id="UP000582974"/>
    </source>
</evidence>
<evidence type="ECO:0000256" key="6">
    <source>
        <dbReference type="ARBA" id="ARBA00033271"/>
    </source>
</evidence>
<dbReference type="Pfam" id="PF06339">
    <property type="entry name" value="Ectoine_synth"/>
    <property type="match status" value="1"/>
</dbReference>
<evidence type="ECO:0000256" key="1">
    <source>
        <dbReference type="ARBA" id="ARBA00005181"/>
    </source>
</evidence>